<dbReference type="EMBL" id="GADI01007788">
    <property type="protein sequence ID" value="JAA66020.1"/>
    <property type="molecule type" value="mRNA"/>
</dbReference>
<comment type="similarity">
    <text evidence="5">Belongs to the salp15 family.</text>
</comment>
<dbReference type="AlphaFoldDB" id="A0A0K8R4E2"/>
<feature type="chain" id="PRO_5005515719" evidence="6">
    <location>
        <begin position="20"/>
        <end position="111"/>
    </location>
</feature>
<evidence type="ECO:0000256" key="6">
    <source>
        <dbReference type="SAM" id="SignalP"/>
    </source>
</evidence>
<name>A0A0K8R4E2_IXORI</name>
<keyword evidence="2" id="KW-0964">Secreted</keyword>
<evidence type="ECO:0000256" key="4">
    <source>
        <dbReference type="ARBA" id="ARBA00023180"/>
    </source>
</evidence>
<evidence type="ECO:0000256" key="2">
    <source>
        <dbReference type="ARBA" id="ARBA00022525"/>
    </source>
</evidence>
<protein>
    <submittedName>
        <fullName evidence="7">Putative ixostatin</fullName>
    </submittedName>
</protein>
<organism evidence="7">
    <name type="scientific">Ixodes ricinus</name>
    <name type="common">Common tick</name>
    <name type="synonym">Acarus ricinus</name>
    <dbReference type="NCBI Taxonomy" id="34613"/>
    <lineage>
        <taxon>Eukaryota</taxon>
        <taxon>Metazoa</taxon>
        <taxon>Ecdysozoa</taxon>
        <taxon>Arthropoda</taxon>
        <taxon>Chelicerata</taxon>
        <taxon>Arachnida</taxon>
        <taxon>Acari</taxon>
        <taxon>Parasitiformes</taxon>
        <taxon>Ixodida</taxon>
        <taxon>Ixodoidea</taxon>
        <taxon>Ixodidae</taxon>
        <taxon>Ixodinae</taxon>
        <taxon>Ixodes</taxon>
    </lineage>
</organism>
<dbReference type="Pfam" id="PF12115">
    <property type="entry name" value="Salp15"/>
    <property type="match status" value="1"/>
</dbReference>
<evidence type="ECO:0000313" key="7">
    <source>
        <dbReference type="EMBL" id="JAA66020.1"/>
    </source>
</evidence>
<proteinExistence type="evidence at transcript level"/>
<evidence type="ECO:0000256" key="1">
    <source>
        <dbReference type="ARBA" id="ARBA00004613"/>
    </source>
</evidence>
<dbReference type="GO" id="GO:0005576">
    <property type="term" value="C:extracellular region"/>
    <property type="evidence" value="ECO:0007669"/>
    <property type="project" value="UniProtKB-SubCell"/>
</dbReference>
<accession>A0A0K8R4E2</accession>
<comment type="subcellular location">
    <subcellularLocation>
        <location evidence="1">Secreted</location>
    </subcellularLocation>
</comment>
<dbReference type="InterPro" id="IPR021971">
    <property type="entry name" value="Salp15"/>
</dbReference>
<evidence type="ECO:0000256" key="3">
    <source>
        <dbReference type="ARBA" id="ARBA00022729"/>
    </source>
</evidence>
<keyword evidence="3 6" id="KW-0732">Signal</keyword>
<evidence type="ECO:0000256" key="5">
    <source>
        <dbReference type="ARBA" id="ARBA00034321"/>
    </source>
</evidence>
<keyword evidence="4" id="KW-0325">Glycoprotein</keyword>
<feature type="signal peptide" evidence="6">
    <location>
        <begin position="1"/>
        <end position="19"/>
    </location>
</feature>
<reference evidence="7" key="1">
    <citation type="submission" date="2012-12" db="EMBL/GenBank/DDBJ databases">
        <title>Identification and characterization of a phenylalanine ammonia-lyase gene family in Isatis indigotica Fort.</title>
        <authorList>
            <person name="Liu Q."/>
            <person name="Chen J."/>
            <person name="Zhou X."/>
            <person name="Di P."/>
            <person name="Xiao Y."/>
            <person name="Xuan H."/>
            <person name="Zhang L."/>
            <person name="Chen W."/>
        </authorList>
    </citation>
    <scope>NUCLEOTIDE SEQUENCE</scope>
    <source>
        <tissue evidence="7">Salivary gland</tissue>
    </source>
</reference>
<sequence>MMILPFLVVLLAASGYLHASGGPIQDADRCSQGLGVFIAKKCSSSKSTFTQFSPCSYTCTKKSDNGQITSTTHFLPNGLPCDKCKECCDGNCQSVQFEFRNPLTLKKPCSK</sequence>